<dbReference type="NCBIfam" id="TIGR01509">
    <property type="entry name" value="HAD-SF-IA-v3"/>
    <property type="match status" value="1"/>
</dbReference>
<dbReference type="GO" id="GO:0008967">
    <property type="term" value="F:phosphoglycolate phosphatase activity"/>
    <property type="evidence" value="ECO:0007669"/>
    <property type="project" value="TreeGrafter"/>
</dbReference>
<dbReference type="PANTHER" id="PTHR43434">
    <property type="entry name" value="PHOSPHOGLYCOLATE PHOSPHATASE"/>
    <property type="match status" value="1"/>
</dbReference>
<dbReference type="EMBL" id="LMWL01000058">
    <property type="protein sequence ID" value="KUM92682.1"/>
    <property type="molecule type" value="Genomic_DNA"/>
</dbReference>
<dbReference type="SUPFAM" id="SSF56784">
    <property type="entry name" value="HAD-like"/>
    <property type="match status" value="1"/>
</dbReference>
<dbReference type="InterPro" id="IPR050155">
    <property type="entry name" value="HAD-like_hydrolase_sf"/>
</dbReference>
<dbReference type="Gene3D" id="3.40.50.1000">
    <property type="entry name" value="HAD superfamily/HAD-like"/>
    <property type="match status" value="1"/>
</dbReference>
<sequence>MGGERQDVEDAWERLTDAGCVLFDFDGPICRLYPRGAAVEWTDKDPYLVLREVHRARAERRPGDLVEDMDAKLTEFELAAVPSALPTPGADQLVTWLHGRGSRLAVVTNNAARAADRYLRDHGLRPCFEAVHGRSADPDLMKPDPDVLHRALRGLGLRPDEAVMIGDTPADFDAAERAGVRFIGYGRNAEKRLRLRDAGAKVVLGSYGPVLELARHAGPGGNSASPSWPDRHRAP</sequence>
<dbReference type="AlphaFoldDB" id="A0A101NGI6"/>
<protein>
    <recommendedName>
        <fullName evidence="3">HAD family hydrolase</fullName>
    </recommendedName>
</protein>
<dbReference type="InterPro" id="IPR023214">
    <property type="entry name" value="HAD_sf"/>
</dbReference>
<comment type="caution">
    <text evidence="1">The sequence shown here is derived from an EMBL/GenBank/DDBJ whole genome shotgun (WGS) entry which is preliminary data.</text>
</comment>
<organism evidence="1 2">
    <name type="scientific">Streptomyces cellostaticus</name>
    <dbReference type="NCBI Taxonomy" id="67285"/>
    <lineage>
        <taxon>Bacteria</taxon>
        <taxon>Bacillati</taxon>
        <taxon>Actinomycetota</taxon>
        <taxon>Actinomycetes</taxon>
        <taxon>Kitasatosporales</taxon>
        <taxon>Streptomycetaceae</taxon>
        <taxon>Streptomyces</taxon>
    </lineage>
</organism>
<dbReference type="GO" id="GO:0006281">
    <property type="term" value="P:DNA repair"/>
    <property type="evidence" value="ECO:0007669"/>
    <property type="project" value="TreeGrafter"/>
</dbReference>
<gene>
    <name evidence="1" type="ORF">AQI88_30335</name>
</gene>
<evidence type="ECO:0008006" key="3">
    <source>
        <dbReference type="Google" id="ProtNLM"/>
    </source>
</evidence>
<dbReference type="PANTHER" id="PTHR43434:SF1">
    <property type="entry name" value="PHOSPHOGLYCOLATE PHOSPHATASE"/>
    <property type="match status" value="1"/>
</dbReference>
<accession>A0A101NGI6</accession>
<dbReference type="OrthoDB" id="4547358at2"/>
<name>A0A101NGI6_9ACTN</name>
<dbReference type="Pfam" id="PF00702">
    <property type="entry name" value="Hydrolase"/>
    <property type="match status" value="1"/>
</dbReference>
<reference evidence="1 2" key="1">
    <citation type="submission" date="2015-10" db="EMBL/GenBank/DDBJ databases">
        <title>Draft genome sequence of Streptomyces cellostaticus DSM 40189, type strain for the species Streptomyces cellostaticus.</title>
        <authorList>
            <person name="Ruckert C."/>
            <person name="Winkler A."/>
            <person name="Kalinowski J."/>
            <person name="Kampfer P."/>
            <person name="Glaeser S."/>
        </authorList>
    </citation>
    <scope>NUCLEOTIDE SEQUENCE [LARGE SCALE GENOMIC DNA]</scope>
    <source>
        <strain evidence="1 2">DSM 40189</strain>
    </source>
</reference>
<evidence type="ECO:0000313" key="2">
    <source>
        <dbReference type="Proteomes" id="UP000054241"/>
    </source>
</evidence>
<evidence type="ECO:0000313" key="1">
    <source>
        <dbReference type="EMBL" id="KUM92682.1"/>
    </source>
</evidence>
<keyword evidence="2" id="KW-1185">Reference proteome</keyword>
<dbReference type="Proteomes" id="UP000054241">
    <property type="component" value="Unassembled WGS sequence"/>
</dbReference>
<dbReference type="GO" id="GO:0005829">
    <property type="term" value="C:cytosol"/>
    <property type="evidence" value="ECO:0007669"/>
    <property type="project" value="TreeGrafter"/>
</dbReference>
<dbReference type="InterPro" id="IPR006439">
    <property type="entry name" value="HAD-SF_hydro_IA"/>
</dbReference>
<dbReference type="STRING" id="67285.AQI88_30335"/>
<dbReference type="RefSeq" id="WP_067005242.1">
    <property type="nucleotide sequence ID" value="NZ_BNDU01000006.1"/>
</dbReference>
<dbReference type="NCBIfam" id="TIGR01549">
    <property type="entry name" value="HAD-SF-IA-v1"/>
    <property type="match status" value="1"/>
</dbReference>
<proteinExistence type="predicted"/>
<dbReference type="InterPro" id="IPR036412">
    <property type="entry name" value="HAD-like_sf"/>
</dbReference>